<dbReference type="RefSeq" id="WP_242283637.1">
    <property type="nucleotide sequence ID" value="NZ_JAKKSL010000001.1"/>
</dbReference>
<dbReference type="Proteomes" id="UP001139646">
    <property type="component" value="Unassembled WGS sequence"/>
</dbReference>
<dbReference type="Pfam" id="PF09983">
    <property type="entry name" value="JetD_C"/>
    <property type="match status" value="1"/>
</dbReference>
<name>A0ABS9WXI6_9GAMM</name>
<dbReference type="InterPro" id="IPR024534">
    <property type="entry name" value="JetD_C"/>
</dbReference>
<comment type="caution">
    <text evidence="2">The sequence shown here is derived from an EMBL/GenBank/DDBJ whole genome shotgun (WGS) entry which is preliminary data.</text>
</comment>
<sequence length="265" mass="29910">MFDKRISKYLVKIECGEAINFAKFLALLPENLQDEVRNHARVKRQKGGLSVVTLSCDEIKTKLAQLTIEPKNRVEATTQGNSHKVTTSTSFLLAYHEKSSSIHPETVIMSKTGTHCLFKPKSQALIVENAELFFAKTQLFAQLKRIFGLQISLETTDLIYGSGNQVTHNLNKNFLSEYQSVLCFFDYDLGGLKIFKALKNMLGNKVTFLEPTSDTMKRYFKKKPANKTQYLKALAQAKALNLMALHSLLLSETAFMEQEAILAFD</sequence>
<evidence type="ECO:0000313" key="2">
    <source>
        <dbReference type="EMBL" id="MCI2282708.1"/>
    </source>
</evidence>
<evidence type="ECO:0000259" key="1">
    <source>
        <dbReference type="Pfam" id="PF09983"/>
    </source>
</evidence>
<evidence type="ECO:0000313" key="3">
    <source>
        <dbReference type="Proteomes" id="UP001139646"/>
    </source>
</evidence>
<keyword evidence="3" id="KW-1185">Reference proteome</keyword>
<protein>
    <submittedName>
        <fullName evidence="2">DUF2220 family protein</fullName>
    </submittedName>
</protein>
<gene>
    <name evidence="2" type="ORF">L3081_03910</name>
</gene>
<dbReference type="EMBL" id="JAKKSL010000001">
    <property type="protein sequence ID" value="MCI2282708.1"/>
    <property type="molecule type" value="Genomic_DNA"/>
</dbReference>
<reference evidence="2" key="1">
    <citation type="submission" date="2022-01" db="EMBL/GenBank/DDBJ databases">
        <title>Colwellia maritima, isolated from seawater.</title>
        <authorList>
            <person name="Kristyanto S."/>
            <person name="Jung J."/>
            <person name="Jeon C.O."/>
        </authorList>
    </citation>
    <scope>NUCLEOTIDE SEQUENCE</scope>
    <source>
        <strain evidence="2">MSW7</strain>
    </source>
</reference>
<organism evidence="2 3">
    <name type="scientific">Colwellia maritima</name>
    <dbReference type="NCBI Taxonomy" id="2912588"/>
    <lineage>
        <taxon>Bacteria</taxon>
        <taxon>Pseudomonadati</taxon>
        <taxon>Pseudomonadota</taxon>
        <taxon>Gammaproteobacteria</taxon>
        <taxon>Alteromonadales</taxon>
        <taxon>Colwelliaceae</taxon>
        <taxon>Colwellia</taxon>
    </lineage>
</organism>
<accession>A0ABS9WXI6</accession>
<feature type="domain" description="Wadjet protein JetD C-terminal" evidence="1">
    <location>
        <begin position="152"/>
        <end position="261"/>
    </location>
</feature>
<proteinExistence type="predicted"/>